<evidence type="ECO:0000313" key="3">
    <source>
        <dbReference type="Proteomes" id="UP000663452"/>
    </source>
</evidence>
<feature type="transmembrane region" description="Helical" evidence="1">
    <location>
        <begin position="6"/>
        <end position="24"/>
    </location>
</feature>
<sequence length="132" mass="14675">MTDLYIIAGAVLIVIAGFFAIPWMDKKGWITIKNVNKALSLVNVERLVVDVLPLTDKYKEKANFVLDVAAETVEYVNTYANGTLSEDDEIKLALSVVDSICEHHGVKPSENEKKLIEILIRQGLEFAGKVNK</sequence>
<gene>
    <name evidence="2" type="ORF">JRJ22_20130</name>
</gene>
<accession>A0ABX7L623</accession>
<keyword evidence="1" id="KW-1133">Transmembrane helix</keyword>
<proteinExistence type="predicted"/>
<keyword evidence="1" id="KW-0812">Transmembrane</keyword>
<keyword evidence="3" id="KW-1185">Reference proteome</keyword>
<evidence type="ECO:0000256" key="1">
    <source>
        <dbReference type="SAM" id="Phobius"/>
    </source>
</evidence>
<name>A0ABX7L623_9BACL</name>
<dbReference type="Proteomes" id="UP000663452">
    <property type="component" value="Chromosome"/>
</dbReference>
<evidence type="ECO:0000313" key="2">
    <source>
        <dbReference type="EMBL" id="QSF43572.1"/>
    </source>
</evidence>
<evidence type="ECO:0008006" key="4">
    <source>
        <dbReference type="Google" id="ProtNLM"/>
    </source>
</evidence>
<dbReference type="EMBL" id="CP070969">
    <property type="protein sequence ID" value="QSF43572.1"/>
    <property type="molecule type" value="Genomic_DNA"/>
</dbReference>
<organism evidence="2 3">
    <name type="scientific">Paenibacillus tianjinensis</name>
    <dbReference type="NCBI Taxonomy" id="2810347"/>
    <lineage>
        <taxon>Bacteria</taxon>
        <taxon>Bacillati</taxon>
        <taxon>Bacillota</taxon>
        <taxon>Bacilli</taxon>
        <taxon>Bacillales</taxon>
        <taxon>Paenibacillaceae</taxon>
        <taxon>Paenibacillus</taxon>
    </lineage>
</organism>
<keyword evidence="1" id="KW-0472">Membrane</keyword>
<dbReference type="RefSeq" id="WP_206101205.1">
    <property type="nucleotide sequence ID" value="NZ_CP070969.1"/>
</dbReference>
<reference evidence="2 3" key="1">
    <citation type="submission" date="2021-02" db="EMBL/GenBank/DDBJ databases">
        <title>Paenibacillus tianjinensis sp. nov.</title>
        <authorList>
            <person name="Liu H."/>
        </authorList>
    </citation>
    <scope>NUCLEOTIDE SEQUENCE [LARGE SCALE GENOMIC DNA]</scope>
    <source>
        <strain evidence="2 3">TB2019</strain>
    </source>
</reference>
<protein>
    <recommendedName>
        <fullName evidence="4">Co-chaperone DjlA N-terminal domain-containing protein</fullName>
    </recommendedName>
</protein>